<name>A0ABP8ND95_9BACT</name>
<evidence type="ECO:0000259" key="2">
    <source>
        <dbReference type="Pfam" id="PF02698"/>
    </source>
</evidence>
<evidence type="ECO:0000313" key="3">
    <source>
        <dbReference type="EMBL" id="GAA4464462.1"/>
    </source>
</evidence>
<feature type="transmembrane region" description="Helical" evidence="1">
    <location>
        <begin position="75"/>
        <end position="97"/>
    </location>
</feature>
<dbReference type="CDD" id="cd06259">
    <property type="entry name" value="YdcF-like"/>
    <property type="match status" value="1"/>
</dbReference>
<sequence length="296" mass="33093">MQTISAVSYKFTVYIDLVRSATLVKRSNSASSHTFMFYFLSKTVSYLLTPAGWLLGTLLLALFTRNHTRRRWGVGVALVLFWVLGNGFLTNELALWWEPEPAVLPTDTRAHNQVAVVLTGGIVNGGKRIVPQHPLLAGEADRAGQALYLYKQGLVRKILISGGLGVVMIRPDIVVDEGQSAGEFLRLAGVRPEDILYETKARNTYENALFSAPILREQLQTDRCILVTSANHMRRAEACFRKQGIQVVPYPGNFRGHTRTWSPFSWLFPSEEAFNSAHGLIREFVGMITYKLAGYC</sequence>
<accession>A0ABP8ND95</accession>
<dbReference type="Pfam" id="PF02698">
    <property type="entry name" value="DUF218"/>
    <property type="match status" value="1"/>
</dbReference>
<organism evidence="3 4">
    <name type="scientific">Nibrella saemangeumensis</name>
    <dbReference type="NCBI Taxonomy" id="1084526"/>
    <lineage>
        <taxon>Bacteria</taxon>
        <taxon>Pseudomonadati</taxon>
        <taxon>Bacteroidota</taxon>
        <taxon>Cytophagia</taxon>
        <taxon>Cytophagales</taxon>
        <taxon>Spirosomataceae</taxon>
        <taxon>Nibrella</taxon>
    </lineage>
</organism>
<dbReference type="EMBL" id="BAABHD010000077">
    <property type="protein sequence ID" value="GAA4464462.1"/>
    <property type="molecule type" value="Genomic_DNA"/>
</dbReference>
<dbReference type="InterPro" id="IPR003848">
    <property type="entry name" value="DUF218"/>
</dbReference>
<keyword evidence="4" id="KW-1185">Reference proteome</keyword>
<dbReference type="Gene3D" id="3.40.50.620">
    <property type="entry name" value="HUPs"/>
    <property type="match status" value="1"/>
</dbReference>
<evidence type="ECO:0000256" key="1">
    <source>
        <dbReference type="SAM" id="Phobius"/>
    </source>
</evidence>
<evidence type="ECO:0000313" key="4">
    <source>
        <dbReference type="Proteomes" id="UP001501175"/>
    </source>
</evidence>
<reference evidence="4" key="1">
    <citation type="journal article" date="2019" name="Int. J. Syst. Evol. Microbiol.">
        <title>The Global Catalogue of Microorganisms (GCM) 10K type strain sequencing project: providing services to taxonomists for standard genome sequencing and annotation.</title>
        <authorList>
            <consortium name="The Broad Institute Genomics Platform"/>
            <consortium name="The Broad Institute Genome Sequencing Center for Infectious Disease"/>
            <person name="Wu L."/>
            <person name="Ma J."/>
        </authorList>
    </citation>
    <scope>NUCLEOTIDE SEQUENCE [LARGE SCALE GENOMIC DNA]</scope>
    <source>
        <strain evidence="4">JCM 17927</strain>
    </source>
</reference>
<dbReference type="Proteomes" id="UP001501175">
    <property type="component" value="Unassembled WGS sequence"/>
</dbReference>
<keyword evidence="1" id="KW-1133">Transmembrane helix</keyword>
<feature type="domain" description="DUF218" evidence="2">
    <location>
        <begin position="114"/>
        <end position="286"/>
    </location>
</feature>
<proteinExistence type="predicted"/>
<feature type="transmembrane region" description="Helical" evidence="1">
    <location>
        <begin position="44"/>
        <end position="63"/>
    </location>
</feature>
<dbReference type="PANTHER" id="PTHR30336:SF4">
    <property type="entry name" value="ENVELOPE BIOGENESIS FACTOR ELYC"/>
    <property type="match status" value="1"/>
</dbReference>
<keyword evidence="1" id="KW-0812">Transmembrane</keyword>
<keyword evidence="1" id="KW-0472">Membrane</keyword>
<dbReference type="PANTHER" id="PTHR30336">
    <property type="entry name" value="INNER MEMBRANE PROTEIN, PROBABLE PERMEASE"/>
    <property type="match status" value="1"/>
</dbReference>
<dbReference type="InterPro" id="IPR051599">
    <property type="entry name" value="Cell_Envelope_Assoc"/>
</dbReference>
<dbReference type="InterPro" id="IPR014729">
    <property type="entry name" value="Rossmann-like_a/b/a_fold"/>
</dbReference>
<gene>
    <name evidence="3" type="ORF">GCM10023189_43690</name>
</gene>
<dbReference type="RefSeq" id="WP_345247078.1">
    <property type="nucleotide sequence ID" value="NZ_BAABHD010000077.1"/>
</dbReference>
<comment type="caution">
    <text evidence="3">The sequence shown here is derived from an EMBL/GenBank/DDBJ whole genome shotgun (WGS) entry which is preliminary data.</text>
</comment>
<protein>
    <submittedName>
        <fullName evidence="3">YdcF family protein</fullName>
    </submittedName>
</protein>